<evidence type="ECO:0000259" key="7">
    <source>
        <dbReference type="Pfam" id="PF01935"/>
    </source>
</evidence>
<dbReference type="Pfam" id="PF01935">
    <property type="entry name" value="DUF87"/>
    <property type="match status" value="1"/>
</dbReference>
<dbReference type="InterPro" id="IPR027417">
    <property type="entry name" value="P-loop_NTPase"/>
</dbReference>
<evidence type="ECO:0000256" key="6">
    <source>
        <dbReference type="SAM" id="MobiDB-lite"/>
    </source>
</evidence>
<evidence type="ECO:0000313" key="9">
    <source>
        <dbReference type="EMBL" id="MFD1515502.1"/>
    </source>
</evidence>
<feature type="domain" description="Winged helix" evidence="8">
    <location>
        <begin position="553"/>
        <end position="666"/>
    </location>
</feature>
<gene>
    <name evidence="9" type="ORF">ACFSBT_19670</name>
</gene>
<feature type="coiled-coil region" evidence="5">
    <location>
        <begin position="292"/>
        <end position="333"/>
    </location>
</feature>
<dbReference type="EMBL" id="JBHUDC010000008">
    <property type="protein sequence ID" value="MFD1515502.1"/>
    <property type="molecule type" value="Genomic_DNA"/>
</dbReference>
<keyword evidence="9" id="KW-0547">Nucleotide-binding</keyword>
<dbReference type="InterPro" id="IPR008571">
    <property type="entry name" value="HerA-like"/>
</dbReference>
<feature type="compositionally biased region" description="Basic and acidic residues" evidence="6">
    <location>
        <begin position="529"/>
        <end position="548"/>
    </location>
</feature>
<evidence type="ECO:0000313" key="10">
    <source>
        <dbReference type="Proteomes" id="UP001597187"/>
    </source>
</evidence>
<keyword evidence="9" id="KW-0067">ATP-binding</keyword>
<protein>
    <submittedName>
        <fullName evidence="9">Helicase HerA domain-containing protein</fullName>
    </submittedName>
</protein>
<comment type="catalytic activity">
    <reaction evidence="4">
        <text>ATP + H2O = ADP + phosphate + H(+)</text>
        <dbReference type="Rhea" id="RHEA:13065"/>
        <dbReference type="ChEBI" id="CHEBI:15377"/>
        <dbReference type="ChEBI" id="CHEBI:15378"/>
        <dbReference type="ChEBI" id="CHEBI:30616"/>
        <dbReference type="ChEBI" id="CHEBI:43474"/>
        <dbReference type="ChEBI" id="CHEBI:456216"/>
        <dbReference type="EC" id="5.6.2.4"/>
    </reaction>
</comment>
<dbReference type="Gene3D" id="3.40.50.300">
    <property type="entry name" value="P-loop containing nucleotide triphosphate hydrolases"/>
    <property type="match status" value="1"/>
</dbReference>
<dbReference type="AlphaFoldDB" id="A0ABD6B102"/>
<name>A0ABD6B102_9EURY</name>
<evidence type="ECO:0000259" key="8">
    <source>
        <dbReference type="Pfam" id="PF26491"/>
    </source>
</evidence>
<keyword evidence="9" id="KW-0347">Helicase</keyword>
<feature type="region of interest" description="Disordered" evidence="6">
    <location>
        <begin position="354"/>
        <end position="569"/>
    </location>
</feature>
<comment type="catalytic activity">
    <reaction evidence="2">
        <text>Couples ATP hydrolysis with the unwinding of duplex DNA by translocating in the 3'-5' direction.</text>
        <dbReference type="EC" id="5.6.2.4"/>
    </reaction>
</comment>
<sequence>MGETETITVAEVSDGVGSVGSVGFDVSLPSVEVLTGRGFVTGKSGSGKSNTASVVIEKLLDRGFPVLIVDIDGEYYGLKEKYEILHVGDDEECDIQVSAEHAEKIADLALAQNVPIILDVSSFLDEREAENLLTEVAKQLFAKEKKLKKPFLLVVEEVHEWIPEGGGMGECGRMLIKVGKRGRKHGLGIMGISQRPADVKKDFITQCDWLCWHRLTWRNDTKVVKRVLGSEYADAVEGLGDGEAFLVTDWEEEVRRVQFQRKTTFDAGATPGLDDFERPDLKSVNEDLVGELQSITEEQGAREDRIAELEAELRQKESRIEILERDLEDARDLSQMADQFAAALFDHPGRSRMQLQRDAEATEQTTLEESSDDEAAAEKSPTDEPVANEPSDDEAETPTAPWPMPAVDDPSMTGGDETPTTVSGPRAAADPDTETEADSTAEDAVTPETGEAADATPADSGDHATGERVDAAMASLTRTGATDTDASAEASDDWADAGMTLPPSVDAEATAAAQAPWPDADGSDSADGADAHPASDGHPETTSDRSAERPAGAASPSHEATTTSEHPAVDRVRAVLAALDDRTRAMLTVYRDRGPCSPVEAYTAAGGSGDRTVAYSKNSELREAGLISHAGRGRYAYALPTFVAAAREEDADAPGTATVVERIEDGLLH</sequence>
<evidence type="ECO:0000256" key="1">
    <source>
        <dbReference type="ARBA" id="ARBA00007816"/>
    </source>
</evidence>
<evidence type="ECO:0000256" key="5">
    <source>
        <dbReference type="SAM" id="Coils"/>
    </source>
</evidence>
<dbReference type="SUPFAM" id="SSF52540">
    <property type="entry name" value="P-loop containing nucleoside triphosphate hydrolases"/>
    <property type="match status" value="1"/>
</dbReference>
<accession>A0ABD6B102</accession>
<evidence type="ECO:0000256" key="2">
    <source>
        <dbReference type="ARBA" id="ARBA00034617"/>
    </source>
</evidence>
<dbReference type="InterPro" id="IPR058885">
    <property type="entry name" value="WHD_halobact"/>
</dbReference>
<feature type="compositionally biased region" description="Acidic residues" evidence="6">
    <location>
        <begin position="431"/>
        <end position="441"/>
    </location>
</feature>
<dbReference type="InterPro" id="IPR002789">
    <property type="entry name" value="HerA_central"/>
</dbReference>
<reference evidence="9 10" key="1">
    <citation type="journal article" date="2019" name="Int. J. Syst. Evol. Microbiol.">
        <title>The Global Catalogue of Microorganisms (GCM) 10K type strain sequencing project: providing services to taxonomists for standard genome sequencing and annotation.</title>
        <authorList>
            <consortium name="The Broad Institute Genomics Platform"/>
            <consortium name="The Broad Institute Genome Sequencing Center for Infectious Disease"/>
            <person name="Wu L."/>
            <person name="Ma J."/>
        </authorList>
    </citation>
    <scope>NUCLEOTIDE SEQUENCE [LARGE SCALE GENOMIC DNA]</scope>
    <source>
        <strain evidence="9 10">CGMCC 1.12563</strain>
    </source>
</reference>
<dbReference type="RefSeq" id="WP_250875416.1">
    <property type="nucleotide sequence ID" value="NZ_JALXFV010000008.1"/>
</dbReference>
<feature type="compositionally biased region" description="Basic and acidic residues" evidence="6">
    <location>
        <begin position="460"/>
        <end position="470"/>
    </location>
</feature>
<dbReference type="PANTHER" id="PTHR42957:SF1">
    <property type="entry name" value="HELICASE MJ1565-RELATED"/>
    <property type="match status" value="1"/>
</dbReference>
<evidence type="ECO:0000256" key="3">
    <source>
        <dbReference type="ARBA" id="ARBA00048954"/>
    </source>
</evidence>
<dbReference type="GO" id="GO:0043138">
    <property type="term" value="F:3'-5' DNA helicase activity"/>
    <property type="evidence" value="ECO:0007669"/>
    <property type="project" value="UniProtKB-EC"/>
</dbReference>
<organism evidence="9 10">
    <name type="scientific">Halomarina rubra</name>
    <dbReference type="NCBI Taxonomy" id="2071873"/>
    <lineage>
        <taxon>Archaea</taxon>
        <taxon>Methanobacteriati</taxon>
        <taxon>Methanobacteriota</taxon>
        <taxon>Stenosarchaea group</taxon>
        <taxon>Halobacteria</taxon>
        <taxon>Halobacteriales</taxon>
        <taxon>Natronomonadaceae</taxon>
        <taxon>Halomarina</taxon>
    </lineage>
</organism>
<comment type="similarity">
    <text evidence="1">Belongs to the HerA family.</text>
</comment>
<dbReference type="Pfam" id="PF26491">
    <property type="entry name" value="WH_Halo"/>
    <property type="match status" value="1"/>
</dbReference>
<dbReference type="GO" id="GO:0043139">
    <property type="term" value="F:5'-3' DNA helicase activity"/>
    <property type="evidence" value="ECO:0007669"/>
    <property type="project" value="UniProtKB-EC"/>
</dbReference>
<keyword evidence="5" id="KW-0175">Coiled coil</keyword>
<dbReference type="PANTHER" id="PTHR42957">
    <property type="entry name" value="HELICASE MJ1565-RELATED"/>
    <property type="match status" value="1"/>
</dbReference>
<keyword evidence="10" id="KW-1185">Reference proteome</keyword>
<dbReference type="Proteomes" id="UP001597187">
    <property type="component" value="Unassembled WGS sequence"/>
</dbReference>
<comment type="caution">
    <text evidence="9">The sequence shown here is derived from an EMBL/GenBank/DDBJ whole genome shotgun (WGS) entry which is preliminary data.</text>
</comment>
<comment type="catalytic activity">
    <reaction evidence="3">
        <text>ATP + H2O = ADP + phosphate + H(+)</text>
        <dbReference type="Rhea" id="RHEA:13065"/>
        <dbReference type="ChEBI" id="CHEBI:15377"/>
        <dbReference type="ChEBI" id="CHEBI:15378"/>
        <dbReference type="ChEBI" id="CHEBI:30616"/>
        <dbReference type="ChEBI" id="CHEBI:43474"/>
        <dbReference type="ChEBI" id="CHEBI:456216"/>
        <dbReference type="EC" id="5.6.2.3"/>
    </reaction>
</comment>
<feature type="domain" description="Helicase HerA central" evidence="7">
    <location>
        <begin position="18"/>
        <end position="109"/>
    </location>
</feature>
<feature type="compositionally biased region" description="Low complexity" evidence="6">
    <location>
        <begin position="506"/>
        <end position="528"/>
    </location>
</feature>
<proteinExistence type="inferred from homology"/>
<keyword evidence="9" id="KW-0378">Hydrolase</keyword>
<evidence type="ECO:0000256" key="4">
    <source>
        <dbReference type="ARBA" id="ARBA00048988"/>
    </source>
</evidence>